<comment type="caution">
    <text evidence="1">The sequence shown here is derived from an EMBL/GenBank/DDBJ whole genome shotgun (WGS) entry which is preliminary data.</text>
</comment>
<dbReference type="EMBL" id="JACEIK010000506">
    <property type="protein sequence ID" value="MCD7458243.1"/>
    <property type="molecule type" value="Genomic_DNA"/>
</dbReference>
<accession>A0ABS8SH50</accession>
<feature type="non-terminal residue" evidence="1">
    <location>
        <position position="67"/>
    </location>
</feature>
<gene>
    <name evidence="1" type="ORF">HAX54_037650</name>
</gene>
<organism evidence="1 2">
    <name type="scientific">Datura stramonium</name>
    <name type="common">Jimsonweed</name>
    <name type="synonym">Common thornapple</name>
    <dbReference type="NCBI Taxonomy" id="4076"/>
    <lineage>
        <taxon>Eukaryota</taxon>
        <taxon>Viridiplantae</taxon>
        <taxon>Streptophyta</taxon>
        <taxon>Embryophyta</taxon>
        <taxon>Tracheophyta</taxon>
        <taxon>Spermatophyta</taxon>
        <taxon>Magnoliopsida</taxon>
        <taxon>eudicotyledons</taxon>
        <taxon>Gunneridae</taxon>
        <taxon>Pentapetalae</taxon>
        <taxon>asterids</taxon>
        <taxon>lamiids</taxon>
        <taxon>Solanales</taxon>
        <taxon>Solanaceae</taxon>
        <taxon>Solanoideae</taxon>
        <taxon>Datureae</taxon>
        <taxon>Datura</taxon>
    </lineage>
</organism>
<name>A0ABS8SH50_DATST</name>
<evidence type="ECO:0000313" key="1">
    <source>
        <dbReference type="EMBL" id="MCD7458243.1"/>
    </source>
</evidence>
<keyword evidence="2" id="KW-1185">Reference proteome</keyword>
<reference evidence="1 2" key="1">
    <citation type="journal article" date="2021" name="BMC Genomics">
        <title>Datura genome reveals duplications of psychoactive alkaloid biosynthetic genes and high mutation rate following tissue culture.</title>
        <authorList>
            <person name="Rajewski A."/>
            <person name="Carter-House D."/>
            <person name="Stajich J."/>
            <person name="Litt A."/>
        </authorList>
    </citation>
    <scope>NUCLEOTIDE SEQUENCE [LARGE SCALE GENOMIC DNA]</scope>
    <source>
        <strain evidence="1">AR-01</strain>
    </source>
</reference>
<proteinExistence type="predicted"/>
<protein>
    <submittedName>
        <fullName evidence="1">Uncharacterized protein</fullName>
    </submittedName>
</protein>
<evidence type="ECO:0000313" key="2">
    <source>
        <dbReference type="Proteomes" id="UP000823775"/>
    </source>
</evidence>
<sequence length="67" mass="7406">MPGEMPDEASVEVQGFRPLPKTCVSPELHGSRPEKHQCGTKSILYPKSTAKDRWVIGTSRVFTNVPP</sequence>
<dbReference type="Proteomes" id="UP000823775">
    <property type="component" value="Unassembled WGS sequence"/>
</dbReference>